<dbReference type="Proteomes" id="UP000034176">
    <property type="component" value="Unassembled WGS sequence"/>
</dbReference>
<organism evidence="1 2">
    <name type="scientific">Candidatus Gottesmanbacteria bacterium GW2011_GWA1_34_13</name>
    <dbReference type="NCBI Taxonomy" id="1618434"/>
    <lineage>
        <taxon>Bacteria</taxon>
        <taxon>Candidatus Gottesmaniibacteriota</taxon>
    </lineage>
</organism>
<accession>A0A0G0B632</accession>
<protein>
    <submittedName>
        <fullName evidence="1">Uncharacterized protein</fullName>
    </submittedName>
</protein>
<comment type="caution">
    <text evidence="1">The sequence shown here is derived from an EMBL/GenBank/DDBJ whole genome shotgun (WGS) entry which is preliminary data.</text>
</comment>
<reference evidence="1 2" key="1">
    <citation type="journal article" date="2015" name="Nature">
        <title>rRNA introns, odd ribosomes, and small enigmatic genomes across a large radiation of phyla.</title>
        <authorList>
            <person name="Brown C.T."/>
            <person name="Hug L.A."/>
            <person name="Thomas B.C."/>
            <person name="Sharon I."/>
            <person name="Castelle C.J."/>
            <person name="Singh A."/>
            <person name="Wilkins M.J."/>
            <person name="Williams K.H."/>
            <person name="Banfield J.F."/>
        </authorList>
    </citation>
    <scope>NUCLEOTIDE SEQUENCE [LARGE SCALE GENOMIC DNA]</scope>
</reference>
<proteinExistence type="predicted"/>
<dbReference type="EMBL" id="LBPN01000011">
    <property type="protein sequence ID" value="KKP59171.1"/>
    <property type="molecule type" value="Genomic_DNA"/>
</dbReference>
<sequence length="39" mass="4582">MLPEKNYYLLPMLRVETPHALQMGLPKTIYIGVEIHRSK</sequence>
<evidence type="ECO:0000313" key="2">
    <source>
        <dbReference type="Proteomes" id="UP000034176"/>
    </source>
</evidence>
<dbReference type="AlphaFoldDB" id="A0A0G0B632"/>
<name>A0A0G0B632_9BACT</name>
<evidence type="ECO:0000313" key="1">
    <source>
        <dbReference type="EMBL" id="KKP59171.1"/>
    </source>
</evidence>
<gene>
    <name evidence="1" type="ORF">UR52_C0011G0008</name>
</gene>